<evidence type="ECO:0000313" key="1">
    <source>
        <dbReference type="EMBL" id="OPG87072.1"/>
    </source>
</evidence>
<accession>A0A1V4FID9</accession>
<dbReference type="RefSeq" id="WP_079376371.1">
    <property type="nucleotide sequence ID" value="NZ_JBNPKD010000001.1"/>
</dbReference>
<reference evidence="1 2" key="1">
    <citation type="submission" date="2017-03" db="EMBL/GenBank/DDBJ databases">
        <title>Antibiotic resistance of probiotic microorganisms.</title>
        <authorList>
            <person name="Sanudo A.I."/>
            <person name="Olivares M."/>
            <person name="Banuelos O."/>
        </authorList>
    </citation>
    <scope>NUCLEOTIDE SEQUENCE [LARGE SCALE GENOMIC DNA]</scope>
    <source>
        <strain evidence="1 2">CECT8605</strain>
    </source>
</reference>
<dbReference type="EMBL" id="MWVS01000129">
    <property type="protein sequence ID" value="OPG87072.1"/>
    <property type="molecule type" value="Genomic_DNA"/>
</dbReference>
<name>A0A1V4FID9_LIMRT</name>
<dbReference type="AlphaFoldDB" id="A0A1V4FID9"/>
<organism evidence="1 2">
    <name type="scientific">Limosilactobacillus reuteri</name>
    <name type="common">Lactobacillus reuteri</name>
    <dbReference type="NCBI Taxonomy" id="1598"/>
    <lineage>
        <taxon>Bacteria</taxon>
        <taxon>Bacillati</taxon>
        <taxon>Bacillota</taxon>
        <taxon>Bacilli</taxon>
        <taxon>Lactobacillales</taxon>
        <taxon>Lactobacillaceae</taxon>
        <taxon>Limosilactobacillus</taxon>
    </lineage>
</organism>
<sequence length="267" mass="30977">MRINYSYVILGKDIPINDKVTFHIPTIGELAEAENNDFSDCTRVFVTGVREQFSGVPEQVDLIEERFPSLWDMAFDDEMNDLVGEAMFGKGATLLRQFLKALSYWTRTKEKQYKILSNKKIVSEELDWIIDRETYIDLSNLIKAVTLSKPNRDLIAPKGVGSNPRKIQMWKNTYKGRLQQAMKRKGTELGDQILQLEVFAPGYISFADIQGMTYYQFSNLLSAYTAKYSSEKQYQIYTSEKFDTKDMKMPDLNEEIKLIKFDEKNKD</sequence>
<comment type="caution">
    <text evidence="1">The sequence shown here is derived from an EMBL/GenBank/DDBJ whole genome shotgun (WGS) entry which is preliminary data.</text>
</comment>
<protein>
    <submittedName>
        <fullName evidence="1">Uncharacterized protein</fullName>
    </submittedName>
</protein>
<evidence type="ECO:0000313" key="2">
    <source>
        <dbReference type="Proteomes" id="UP000189795"/>
    </source>
</evidence>
<proteinExistence type="predicted"/>
<gene>
    <name evidence="1" type="ORF">B5D07_10935</name>
</gene>
<dbReference type="Proteomes" id="UP000189795">
    <property type="component" value="Unassembled WGS sequence"/>
</dbReference>